<organism evidence="4 5">
    <name type="scientific">Candidatus Avoscillospira avicola</name>
    <dbReference type="NCBI Taxonomy" id="2840706"/>
    <lineage>
        <taxon>Bacteria</taxon>
        <taxon>Bacillati</taxon>
        <taxon>Bacillota</taxon>
        <taxon>Clostridia</taxon>
        <taxon>Eubacteriales</taxon>
        <taxon>Oscillospiraceae</taxon>
        <taxon>Oscillospiraceae incertae sedis</taxon>
        <taxon>Candidatus Avoscillospira</taxon>
    </lineage>
</organism>
<name>A0A9D1AQQ0_9FIRM</name>
<evidence type="ECO:0000313" key="4">
    <source>
        <dbReference type="EMBL" id="HIR49891.1"/>
    </source>
</evidence>
<dbReference type="Pfam" id="PF19481">
    <property type="entry name" value="DUF6017"/>
    <property type="match status" value="1"/>
</dbReference>
<feature type="domain" description="Replication initiator A N-terminal" evidence="2">
    <location>
        <begin position="14"/>
        <end position="87"/>
    </location>
</feature>
<reference evidence="4" key="1">
    <citation type="submission" date="2020-10" db="EMBL/GenBank/DDBJ databases">
        <authorList>
            <person name="Gilroy R."/>
        </authorList>
    </citation>
    <scope>NUCLEOTIDE SEQUENCE</scope>
    <source>
        <strain evidence="4">ChiBcec15-4380</strain>
    </source>
</reference>
<accession>A0A9D1AQQ0</accession>
<feature type="compositionally biased region" description="Low complexity" evidence="1">
    <location>
        <begin position="118"/>
        <end position="134"/>
    </location>
</feature>
<feature type="compositionally biased region" description="Basic and acidic residues" evidence="1">
    <location>
        <begin position="166"/>
        <end position="183"/>
    </location>
</feature>
<dbReference type="InterPro" id="IPR046059">
    <property type="entry name" value="DUF6017"/>
</dbReference>
<dbReference type="Proteomes" id="UP000824239">
    <property type="component" value="Unassembled WGS sequence"/>
</dbReference>
<dbReference type="Pfam" id="PF06970">
    <property type="entry name" value="RepA_N"/>
    <property type="match status" value="1"/>
</dbReference>
<feature type="domain" description="DUF6017" evidence="3">
    <location>
        <begin position="201"/>
        <end position="313"/>
    </location>
</feature>
<gene>
    <name evidence="4" type="ORF">IAA53_01165</name>
</gene>
<dbReference type="EMBL" id="DVHE01000008">
    <property type="protein sequence ID" value="HIR49891.1"/>
    <property type="molecule type" value="Genomic_DNA"/>
</dbReference>
<feature type="region of interest" description="Disordered" evidence="1">
    <location>
        <begin position="117"/>
        <end position="188"/>
    </location>
</feature>
<protein>
    <submittedName>
        <fullName evidence="4">Replication initiator protein A</fullName>
    </submittedName>
</protein>
<dbReference type="InterPro" id="IPR010724">
    <property type="entry name" value="RepA_N"/>
</dbReference>
<dbReference type="AlphaFoldDB" id="A0A9D1AQQ0"/>
<reference evidence="4" key="2">
    <citation type="journal article" date="2021" name="PeerJ">
        <title>Extensive microbial diversity within the chicken gut microbiome revealed by metagenomics and culture.</title>
        <authorList>
            <person name="Gilroy R."/>
            <person name="Ravi A."/>
            <person name="Getino M."/>
            <person name="Pursley I."/>
            <person name="Horton D.L."/>
            <person name="Alikhan N.F."/>
            <person name="Baker D."/>
            <person name="Gharbi K."/>
            <person name="Hall N."/>
            <person name="Watson M."/>
            <person name="Adriaenssens E.M."/>
            <person name="Foster-Nyarko E."/>
            <person name="Jarju S."/>
            <person name="Secka A."/>
            <person name="Antonio M."/>
            <person name="Oren A."/>
            <person name="Chaudhuri R.R."/>
            <person name="La Ragione R."/>
            <person name="Hildebrand F."/>
            <person name="Pallen M.J."/>
        </authorList>
    </citation>
    <scope>NUCLEOTIDE SEQUENCE</scope>
    <source>
        <strain evidence="4">ChiBcec15-4380</strain>
    </source>
</reference>
<evidence type="ECO:0000256" key="1">
    <source>
        <dbReference type="SAM" id="MobiDB-lite"/>
    </source>
</evidence>
<evidence type="ECO:0000259" key="3">
    <source>
        <dbReference type="Pfam" id="PF19481"/>
    </source>
</evidence>
<sequence>MEQCERTPAKRGAYLKLPKALLTEPRYRRLSDGAKLFYGMLLDRLELSVKNGWEDEAGRSYIYFTVESATAQLCCGRDKVTGLFRALEEAGLIRRHRQGLGRPSRIYVLEPREERAAAEAPADAAPVAEIPAPDGGNPDMETPENSAAESGETRRPEAEEPGGNQTEEKETDYNKTEQNHPDPTEDAVVVDWTGEDYRARFRNYFQWRFEWEYLLEAKPQDRERLEEILELLVDTVCTARTSFTFGGEKRPASVVKSRLLDLDRWHVEYVLETMGKGDSPIRNVRNYLLTALYNAPLTMENYYRTKVEQDMRSFRTGGG</sequence>
<comment type="caution">
    <text evidence="4">The sequence shown here is derived from an EMBL/GenBank/DDBJ whole genome shotgun (WGS) entry which is preliminary data.</text>
</comment>
<evidence type="ECO:0000259" key="2">
    <source>
        <dbReference type="Pfam" id="PF06970"/>
    </source>
</evidence>
<evidence type="ECO:0000313" key="5">
    <source>
        <dbReference type="Proteomes" id="UP000824239"/>
    </source>
</evidence>
<proteinExistence type="predicted"/>